<dbReference type="InterPro" id="IPR039748">
    <property type="entry name" value="RPC3"/>
</dbReference>
<keyword evidence="3 6" id="KW-0240">DNA-directed RNA polymerase</keyword>
<comment type="subunit">
    <text evidence="6">Component of the RNA polymerase III (Pol III) complex consisting of 17 subunits.</text>
</comment>
<dbReference type="Gene3D" id="1.10.10.10">
    <property type="entry name" value="Winged helix-like DNA-binding domain superfamily/Winged helix DNA-binding domain"/>
    <property type="match status" value="4"/>
</dbReference>
<dbReference type="GO" id="GO:0003697">
    <property type="term" value="F:single-stranded DNA binding"/>
    <property type="evidence" value="ECO:0007669"/>
    <property type="project" value="UniProtKB-UniRule"/>
</dbReference>
<dbReference type="InterPro" id="IPR055207">
    <property type="entry name" value="POLR3C_WHD"/>
</dbReference>
<evidence type="ECO:0000313" key="11">
    <source>
        <dbReference type="Proteomes" id="UP000494040"/>
    </source>
</evidence>
<organism evidence="10 11">
    <name type="scientific">Cimex lectularius</name>
    <name type="common">Bed bug</name>
    <name type="synonym">Acanthia lectularia</name>
    <dbReference type="NCBI Taxonomy" id="79782"/>
    <lineage>
        <taxon>Eukaryota</taxon>
        <taxon>Metazoa</taxon>
        <taxon>Ecdysozoa</taxon>
        <taxon>Arthropoda</taxon>
        <taxon>Hexapoda</taxon>
        <taxon>Insecta</taxon>
        <taxon>Pterygota</taxon>
        <taxon>Neoptera</taxon>
        <taxon>Paraneoptera</taxon>
        <taxon>Hemiptera</taxon>
        <taxon>Heteroptera</taxon>
        <taxon>Panheteroptera</taxon>
        <taxon>Cimicomorpha</taxon>
        <taxon>Cimicidae</taxon>
        <taxon>Cimex</taxon>
    </lineage>
</organism>
<keyword evidence="11" id="KW-1185">Reference proteome</keyword>
<dbReference type="Pfam" id="PF08221">
    <property type="entry name" value="HTH_9"/>
    <property type="match status" value="1"/>
</dbReference>
<name>A0A8I6TLK6_CIMLE</name>
<dbReference type="AlphaFoldDB" id="A0A8I6TLK6"/>
<dbReference type="GeneID" id="106674286"/>
<accession>A0A8I6TLK6</accession>
<dbReference type="InterPro" id="IPR036388">
    <property type="entry name" value="WH-like_DNA-bd_sf"/>
</dbReference>
<dbReference type="FunFam" id="1.10.10.10:FF:000199">
    <property type="entry name" value="DNA-directed RNA polymerase III subunit RPC3"/>
    <property type="match status" value="1"/>
</dbReference>
<dbReference type="KEGG" id="clec:106674286"/>
<dbReference type="InterPro" id="IPR013197">
    <property type="entry name" value="RNA_pol_III_RPC82-rel_HTH"/>
</dbReference>
<dbReference type="GO" id="GO:0005666">
    <property type="term" value="C:RNA polymerase III complex"/>
    <property type="evidence" value="ECO:0007669"/>
    <property type="project" value="UniProtKB-UniRule"/>
</dbReference>
<reference evidence="10" key="1">
    <citation type="submission" date="2022-01" db="UniProtKB">
        <authorList>
            <consortium name="EnsemblMetazoa"/>
        </authorList>
    </citation>
    <scope>IDENTIFICATION</scope>
</reference>
<evidence type="ECO:0000256" key="4">
    <source>
        <dbReference type="ARBA" id="ARBA00023163"/>
    </source>
</evidence>
<proteinExistence type="inferred from homology"/>
<keyword evidence="4 6" id="KW-0804">Transcription</keyword>
<dbReference type="CTD" id="10623"/>
<dbReference type="OrthoDB" id="272392at2759"/>
<evidence type="ECO:0000256" key="5">
    <source>
        <dbReference type="ARBA" id="ARBA00023242"/>
    </source>
</evidence>
<evidence type="ECO:0000256" key="3">
    <source>
        <dbReference type="ARBA" id="ARBA00022478"/>
    </source>
</evidence>
<evidence type="ECO:0000259" key="8">
    <source>
        <dbReference type="Pfam" id="PF08221"/>
    </source>
</evidence>
<sequence length="517" mass="60144">MSLKYGQLCSLLIQEHFGPIAEKIHQQLQWGPKTFKLLASSIDLPPPLLRRVLCILIQYGFVVFESRLKPQVAEYRLLPDKILLLLRYPRYLSLINDKYGEISRLIIDEVLQCGCISAPKLILNVWTKIQDGALAVLPKSMTSLSDALHRLIQNQYLMRCPSPSEDGNDRVPKLVVNESELYKMPEIDVPMLLKLWKGETSLHSIKDHDILWRCNFDRFHQDMRDEIMVEGIRRRFDSYSATFMEVALNQMYLRTEPWATQSNPVPLNEIREEVDKKSSHLAQFLDQYIKVIDEDSCSFIKKIGEGSTASVYVNLVAAFSNLTAATIESVVEHRFGCKAARIFRLVRSKKFIDQEQLQKIAMIPDKEAKQLTYRLLQESFLHMQELKKSATAGLNKNFYLFHVDFNQVVHVVLEMCYKAIYNTLKRANHEKNENLRMIDKFEKLNSVAQTMKQQGEDEQYIKQLLDEWMTPPEKSLMESVEATIKKLRLAELYLDETIFLLQLYIYYDATSSKEIKL</sequence>
<dbReference type="GO" id="GO:0006351">
    <property type="term" value="P:DNA-templated transcription"/>
    <property type="evidence" value="ECO:0007669"/>
    <property type="project" value="InterPro"/>
</dbReference>
<comment type="function">
    <text evidence="6">DNA-dependent RNA polymerase catalyzes the transcription of DNA into RNA using the four ribonucleoside triphosphates as substrates. Specific core component of RNA polymerase III which synthesizes small RNAs, such as 5S rRNA and tRNAs.</text>
</comment>
<dbReference type="Pfam" id="PF20912">
    <property type="entry name" value="RPC3_helical"/>
    <property type="match status" value="1"/>
</dbReference>
<comment type="similarity">
    <text evidence="2 6">Belongs to the eukaryotic RPC3/POLR3C RNA polymerase subunit family.</text>
</comment>
<evidence type="ECO:0000256" key="6">
    <source>
        <dbReference type="RuleBase" id="RU367076"/>
    </source>
</evidence>
<evidence type="ECO:0000313" key="10">
    <source>
        <dbReference type="EnsemblMetazoa" id="XP_014262408.1"/>
    </source>
</evidence>
<evidence type="ECO:0000259" key="9">
    <source>
        <dbReference type="Pfam" id="PF22536"/>
    </source>
</evidence>
<evidence type="ECO:0000256" key="1">
    <source>
        <dbReference type="ARBA" id="ARBA00004123"/>
    </source>
</evidence>
<dbReference type="PANTHER" id="PTHR12949">
    <property type="entry name" value="RNA POLYMERASE III DNA DIRECTED -RELATED"/>
    <property type="match status" value="1"/>
</dbReference>
<dbReference type="Pfam" id="PF22536">
    <property type="entry name" value="WHD_POLR3C"/>
    <property type="match status" value="1"/>
</dbReference>
<dbReference type="Proteomes" id="UP000494040">
    <property type="component" value="Unassembled WGS sequence"/>
</dbReference>
<dbReference type="Gene3D" id="6.10.140.1450">
    <property type="match status" value="1"/>
</dbReference>
<feature type="domain" description="RNA polymerase III Rpc82 C -terminal" evidence="7">
    <location>
        <begin position="161"/>
        <end position="322"/>
    </location>
</feature>
<evidence type="ECO:0000256" key="2">
    <source>
        <dbReference type="ARBA" id="ARBA00007206"/>
    </source>
</evidence>
<comment type="subcellular location">
    <subcellularLocation>
        <location evidence="1 6">Nucleus</location>
    </subcellularLocation>
</comment>
<evidence type="ECO:0000259" key="7">
    <source>
        <dbReference type="Pfam" id="PF05645"/>
    </source>
</evidence>
<dbReference type="EnsemblMetazoa" id="XM_014406922.2">
    <property type="protein sequence ID" value="XP_014262408.1"/>
    <property type="gene ID" value="LOC106674286"/>
</dbReference>
<dbReference type="OMA" id="GQYVVHM"/>
<feature type="domain" description="RNA polymerase III subunit RPC82-related helix-turn-helix" evidence="8">
    <location>
        <begin position="7"/>
        <end position="64"/>
    </location>
</feature>
<dbReference type="Pfam" id="PF05645">
    <property type="entry name" value="RNA_pol_Rpc82"/>
    <property type="match status" value="1"/>
</dbReference>
<dbReference type="PANTHER" id="PTHR12949:SF0">
    <property type="entry name" value="DNA-DIRECTED RNA POLYMERASE III SUBUNIT RPC3"/>
    <property type="match status" value="1"/>
</dbReference>
<feature type="domain" description="DNA-directed RNA polymerase III subunit RPC3 winged-helix" evidence="9">
    <location>
        <begin position="327"/>
        <end position="403"/>
    </location>
</feature>
<dbReference type="InterPro" id="IPR008806">
    <property type="entry name" value="RNA_pol_III_Rpc82_C"/>
</dbReference>
<dbReference type="RefSeq" id="XP_014262408.1">
    <property type="nucleotide sequence ID" value="XM_014406922.2"/>
</dbReference>
<protein>
    <recommendedName>
        <fullName evidence="6">DNA-directed RNA polymerase III subunit RPC3</fullName>
        <shortName evidence="6">RNA polymerase III subunit C3</shortName>
    </recommendedName>
</protein>
<keyword evidence="5 6" id="KW-0539">Nucleus</keyword>